<dbReference type="RefSeq" id="WP_184976480.1">
    <property type="nucleotide sequence ID" value="NZ_JACHIN010000034.1"/>
</dbReference>
<dbReference type="AlphaFoldDB" id="A0A7W8ENM1"/>
<keyword evidence="5" id="KW-0560">Oxidoreductase</keyword>
<dbReference type="PROSITE" id="PS51387">
    <property type="entry name" value="FAD_PCMH"/>
    <property type="match status" value="1"/>
</dbReference>
<dbReference type="InterPro" id="IPR016166">
    <property type="entry name" value="FAD-bd_PCMH"/>
</dbReference>
<dbReference type="InterPro" id="IPR006094">
    <property type="entry name" value="Oxid_FAD_bind_N"/>
</dbReference>
<evidence type="ECO:0000256" key="5">
    <source>
        <dbReference type="ARBA" id="ARBA00023002"/>
    </source>
</evidence>
<comment type="cofactor">
    <cofactor evidence="1">
        <name>FAD</name>
        <dbReference type="ChEBI" id="CHEBI:57692"/>
    </cofactor>
</comment>
<dbReference type="EMBL" id="JACHIN010000034">
    <property type="protein sequence ID" value="MBB5085227.1"/>
    <property type="molecule type" value="Genomic_DNA"/>
</dbReference>
<dbReference type="PANTHER" id="PTHR42973:SF39">
    <property type="entry name" value="FAD-BINDING PCMH-TYPE DOMAIN-CONTAINING PROTEIN"/>
    <property type="match status" value="1"/>
</dbReference>
<evidence type="ECO:0000256" key="3">
    <source>
        <dbReference type="ARBA" id="ARBA00022630"/>
    </source>
</evidence>
<evidence type="ECO:0000256" key="4">
    <source>
        <dbReference type="ARBA" id="ARBA00022827"/>
    </source>
</evidence>
<gene>
    <name evidence="7" type="ORF">HNR40_010741</name>
</gene>
<keyword evidence="3" id="KW-0285">Flavoprotein</keyword>
<reference evidence="7 8" key="1">
    <citation type="submission" date="2020-08" db="EMBL/GenBank/DDBJ databases">
        <title>Genomic Encyclopedia of Type Strains, Phase IV (KMG-IV): sequencing the most valuable type-strain genomes for metagenomic binning, comparative biology and taxonomic classification.</title>
        <authorList>
            <person name="Goeker M."/>
        </authorList>
    </citation>
    <scope>NUCLEOTIDE SEQUENCE [LARGE SCALE GENOMIC DNA]</scope>
    <source>
        <strain evidence="7 8">DSM 45385</strain>
    </source>
</reference>
<evidence type="ECO:0000313" key="7">
    <source>
        <dbReference type="EMBL" id="MBB5085227.1"/>
    </source>
</evidence>
<dbReference type="SUPFAM" id="SSF56176">
    <property type="entry name" value="FAD-binding/transporter-associated domain-like"/>
    <property type="match status" value="1"/>
</dbReference>
<proteinExistence type="inferred from homology"/>
<dbReference type="GO" id="GO:0071949">
    <property type="term" value="F:FAD binding"/>
    <property type="evidence" value="ECO:0007669"/>
    <property type="project" value="InterPro"/>
</dbReference>
<dbReference type="Gene3D" id="3.30.43.10">
    <property type="entry name" value="Uridine Diphospho-n-acetylenolpyruvylglucosamine Reductase, domain 2"/>
    <property type="match status" value="1"/>
</dbReference>
<name>A0A7W8ENM1_9ACTN</name>
<dbReference type="InterPro" id="IPR050416">
    <property type="entry name" value="FAD-linked_Oxidoreductase"/>
</dbReference>
<evidence type="ECO:0000256" key="1">
    <source>
        <dbReference type="ARBA" id="ARBA00001974"/>
    </source>
</evidence>
<comment type="caution">
    <text evidence="7">The sequence shown here is derived from an EMBL/GenBank/DDBJ whole genome shotgun (WGS) entry which is preliminary data.</text>
</comment>
<dbReference type="PANTHER" id="PTHR42973">
    <property type="entry name" value="BINDING OXIDOREDUCTASE, PUTATIVE (AFU_ORTHOLOGUE AFUA_1G17690)-RELATED"/>
    <property type="match status" value="1"/>
</dbReference>
<sequence length="426" mass="45389">MTHETLATEIVRPGDEGYERLSRTFSMEGAPARVVRPRDAAGVAEAVGHAVRDGLVLSVRSGGHSVPGYGTNDGGVVIDLAHLNSVEVLDDDLVRIGPGARWGEVSKALAPHGLVISSGDTDSVGVGGLMVGGGIGWLVRKYGLALDHLVEAEVVTAAGEVLRAAADENPDLFWAIRGGGGEFGVITSFLVRARRETNVTFARIGYPADDPAAVLKAWRDVVRAAGEELTSSAHLYPAFGDEAPPSIMILAAYAGDDPAVIEPLTRLGEPTFQEITTAPYAEVLESAELPPGWRPMVRNRFVPVLTDELIDAWVSADIPMMFREIRAIGGAMGRGDDTAFAHRDSEAMLLGVLLGAPADHPSRLPAYDALWETMEPHVSGAYANFFSDPRPVDVAAVYPPAVRARLAAVKQAYDPARVFSRNLARF</sequence>
<dbReference type="GO" id="GO:0016491">
    <property type="term" value="F:oxidoreductase activity"/>
    <property type="evidence" value="ECO:0007669"/>
    <property type="project" value="UniProtKB-KW"/>
</dbReference>
<organism evidence="7 8">
    <name type="scientific">Nonomuraea endophytica</name>
    <dbReference type="NCBI Taxonomy" id="714136"/>
    <lineage>
        <taxon>Bacteria</taxon>
        <taxon>Bacillati</taxon>
        <taxon>Actinomycetota</taxon>
        <taxon>Actinomycetes</taxon>
        <taxon>Streptosporangiales</taxon>
        <taxon>Streptosporangiaceae</taxon>
        <taxon>Nonomuraea</taxon>
    </lineage>
</organism>
<dbReference type="Proteomes" id="UP000568380">
    <property type="component" value="Unassembled WGS sequence"/>
</dbReference>
<accession>A0A7W8ENM1</accession>
<comment type="similarity">
    <text evidence="2">Belongs to the oxygen-dependent FAD-linked oxidoreductase family.</text>
</comment>
<dbReference type="InterPro" id="IPR016169">
    <property type="entry name" value="FAD-bd_PCMH_sub2"/>
</dbReference>
<dbReference type="Pfam" id="PF01565">
    <property type="entry name" value="FAD_binding_4"/>
    <property type="match status" value="1"/>
</dbReference>
<feature type="domain" description="FAD-binding PCMH-type" evidence="6">
    <location>
        <begin position="27"/>
        <end position="196"/>
    </location>
</feature>
<keyword evidence="8" id="KW-1185">Reference proteome</keyword>
<dbReference type="InterPro" id="IPR036318">
    <property type="entry name" value="FAD-bd_PCMH-like_sf"/>
</dbReference>
<evidence type="ECO:0000259" key="6">
    <source>
        <dbReference type="PROSITE" id="PS51387"/>
    </source>
</evidence>
<dbReference type="Gene3D" id="3.40.462.20">
    <property type="match status" value="1"/>
</dbReference>
<protein>
    <submittedName>
        <fullName evidence="7">FAD/FMN-containing dehydrogenase</fullName>
    </submittedName>
</protein>
<dbReference type="InterPro" id="IPR016167">
    <property type="entry name" value="FAD-bd_PCMH_sub1"/>
</dbReference>
<keyword evidence="4" id="KW-0274">FAD</keyword>
<evidence type="ECO:0000313" key="8">
    <source>
        <dbReference type="Proteomes" id="UP000568380"/>
    </source>
</evidence>
<dbReference type="Gene3D" id="3.30.465.10">
    <property type="match status" value="1"/>
</dbReference>
<evidence type="ECO:0000256" key="2">
    <source>
        <dbReference type="ARBA" id="ARBA00005466"/>
    </source>
</evidence>